<feature type="domain" description="Aminoacyl-transfer RNA synthetases class-II family profile" evidence="8">
    <location>
        <begin position="29"/>
        <end position="365"/>
    </location>
</feature>
<comment type="catalytic activity">
    <reaction evidence="4 5">
        <text>tRNA(His) + L-histidine + ATP = L-histidyl-tRNA(His) + AMP + diphosphate + H(+)</text>
        <dbReference type="Rhea" id="RHEA:17313"/>
        <dbReference type="Rhea" id="RHEA-COMP:9665"/>
        <dbReference type="Rhea" id="RHEA-COMP:9689"/>
        <dbReference type="ChEBI" id="CHEBI:15378"/>
        <dbReference type="ChEBI" id="CHEBI:30616"/>
        <dbReference type="ChEBI" id="CHEBI:33019"/>
        <dbReference type="ChEBI" id="CHEBI:57595"/>
        <dbReference type="ChEBI" id="CHEBI:78442"/>
        <dbReference type="ChEBI" id="CHEBI:78527"/>
        <dbReference type="ChEBI" id="CHEBI:456215"/>
        <dbReference type="EC" id="6.1.1.21"/>
    </reaction>
</comment>
<dbReference type="EMBL" id="MHLN01000018">
    <property type="protein sequence ID" value="OGZ11583.1"/>
    <property type="molecule type" value="Genomic_DNA"/>
</dbReference>
<dbReference type="SUPFAM" id="SSF55681">
    <property type="entry name" value="Class II aaRS and biotin synthetases"/>
    <property type="match status" value="1"/>
</dbReference>
<dbReference type="InterPro" id="IPR045864">
    <property type="entry name" value="aa-tRNA-synth_II/BPL/LPL"/>
</dbReference>
<keyword evidence="5" id="KW-0648">Protein biosynthesis</keyword>
<feature type="binding site" evidence="6">
    <location>
        <begin position="271"/>
        <end position="272"/>
    </location>
    <ligand>
        <name>L-histidine</name>
        <dbReference type="ChEBI" id="CHEBI:57595"/>
    </ligand>
</feature>
<dbReference type="AlphaFoldDB" id="A0A1G2DDH1"/>
<keyword evidence="5" id="KW-0963">Cytoplasm</keyword>
<organism evidence="9 10">
    <name type="scientific">Candidatus Lloydbacteria bacterium RIFCSPHIGHO2_02_FULL_51_22</name>
    <dbReference type="NCBI Taxonomy" id="1798663"/>
    <lineage>
        <taxon>Bacteria</taxon>
        <taxon>Candidatus Lloydiibacteriota</taxon>
    </lineage>
</organism>
<dbReference type="Gene3D" id="3.40.50.800">
    <property type="entry name" value="Anticodon-binding domain"/>
    <property type="match status" value="1"/>
</dbReference>
<proteinExistence type="inferred from homology"/>
<feature type="binding site" evidence="6">
    <location>
        <position position="136"/>
    </location>
    <ligand>
        <name>L-histidine</name>
        <dbReference type="ChEBI" id="CHEBI:57595"/>
    </ligand>
</feature>
<accession>A0A1G2DDH1</accession>
<dbReference type="GO" id="GO:0006427">
    <property type="term" value="P:histidyl-tRNA aminoacylation"/>
    <property type="evidence" value="ECO:0007669"/>
    <property type="project" value="UniProtKB-UniRule"/>
</dbReference>
<dbReference type="InterPro" id="IPR004154">
    <property type="entry name" value="Anticodon-bd"/>
</dbReference>
<dbReference type="Pfam" id="PF13393">
    <property type="entry name" value="tRNA-synt_His"/>
    <property type="match status" value="1"/>
</dbReference>
<feature type="region of interest" description="Disordered" evidence="7">
    <location>
        <begin position="286"/>
        <end position="310"/>
    </location>
</feature>
<dbReference type="PANTHER" id="PTHR43707">
    <property type="entry name" value="HISTIDYL-TRNA SYNTHETASE"/>
    <property type="match status" value="1"/>
</dbReference>
<gene>
    <name evidence="5" type="primary">hisS</name>
    <name evidence="9" type="ORF">A3D67_00265</name>
</gene>
<dbReference type="Gene3D" id="3.30.930.10">
    <property type="entry name" value="Bira Bifunctional Protein, Domain 2"/>
    <property type="match status" value="2"/>
</dbReference>
<dbReference type="NCBIfam" id="TIGR00442">
    <property type="entry name" value="hisS"/>
    <property type="match status" value="1"/>
</dbReference>
<reference evidence="9 10" key="1">
    <citation type="journal article" date="2016" name="Nat. Commun.">
        <title>Thousands of microbial genomes shed light on interconnected biogeochemical processes in an aquifer system.</title>
        <authorList>
            <person name="Anantharaman K."/>
            <person name="Brown C.T."/>
            <person name="Hug L.A."/>
            <person name="Sharon I."/>
            <person name="Castelle C.J."/>
            <person name="Probst A.J."/>
            <person name="Thomas B.C."/>
            <person name="Singh A."/>
            <person name="Wilkins M.J."/>
            <person name="Karaoz U."/>
            <person name="Brodie E.L."/>
            <person name="Williams K.H."/>
            <person name="Hubbard S.S."/>
            <person name="Banfield J.F."/>
        </authorList>
    </citation>
    <scope>NUCLEOTIDE SEQUENCE [LARGE SCALE GENOMIC DNA]</scope>
</reference>
<evidence type="ECO:0000259" key="8">
    <source>
        <dbReference type="PROSITE" id="PS50862"/>
    </source>
</evidence>
<dbReference type="HAMAP" id="MF_00127">
    <property type="entry name" value="His_tRNA_synth"/>
    <property type="match status" value="1"/>
</dbReference>
<feature type="binding site" evidence="6">
    <location>
        <position position="122"/>
    </location>
    <ligand>
        <name>L-histidine</name>
        <dbReference type="ChEBI" id="CHEBI:57595"/>
    </ligand>
</feature>
<dbReference type="InterPro" id="IPR041715">
    <property type="entry name" value="HisRS-like_core"/>
</dbReference>
<dbReference type="InterPro" id="IPR036621">
    <property type="entry name" value="Anticodon-bd_dom_sf"/>
</dbReference>
<dbReference type="GO" id="GO:0005737">
    <property type="term" value="C:cytoplasm"/>
    <property type="evidence" value="ECO:0007669"/>
    <property type="project" value="UniProtKB-SubCell"/>
</dbReference>
<name>A0A1G2DDH1_9BACT</name>
<dbReference type="Proteomes" id="UP000178099">
    <property type="component" value="Unassembled WGS sequence"/>
</dbReference>
<evidence type="ECO:0000256" key="2">
    <source>
        <dbReference type="ARBA" id="ARBA00022741"/>
    </source>
</evidence>
<evidence type="ECO:0000256" key="6">
    <source>
        <dbReference type="PIRSR" id="PIRSR001549-1"/>
    </source>
</evidence>
<comment type="similarity">
    <text evidence="1 5">Belongs to the class-II aminoacyl-tRNA synthetase family.</text>
</comment>
<comment type="subcellular location">
    <subcellularLocation>
        <location evidence="5">Cytoplasm</location>
    </subcellularLocation>
</comment>
<dbReference type="PANTHER" id="PTHR43707:SF1">
    <property type="entry name" value="HISTIDINE--TRNA LIGASE, MITOCHONDRIAL-RELATED"/>
    <property type="match status" value="1"/>
</dbReference>
<dbReference type="CDD" id="cd00773">
    <property type="entry name" value="HisRS-like_core"/>
    <property type="match status" value="1"/>
</dbReference>
<sequence>MIKKQKSEKGELYTRAKGMRDITGDAFYALQGFFEKAAEVAVYYGFKPIHTPILEKEALFTSGVGEGTDIVEKELYSLKTKGGTALAVRPEGTAGVMRAYIESGMHTEIQPVMLYYYGPFFRHDQPQRGRYREFFQFGLEVLNTEKSIADALVIHMTYLILREAGLRDLSVYVNSIGDRECRPHYIRELVAYYRKHLNKVCDSCRMRIKENPLRLLDCNNPQCTEFKEDAPDIMMFLCSGCKGHFREVLEYLDTLEIPYEIDHTLVRGLDYYTRTVFEITANVTSAGTKEKEKKDEPAGEPPLDTVPVVENTPLPAQEPEVAEEKSTVPLSIASGGRYDYLGERLGSKRPLPSVGVGIGADRVMMSPEFRPSNPRIIKKPKACLIQLGFEAKLKSLSVIEILRKAKIPLAHSLSKDTLSAQLAIAEKLGVTHALIMGKKEAHEGTVIVRNMQSRSQDTVRIDDLGDYLKKNMQKEKLNVQ</sequence>
<feature type="binding site" evidence="6">
    <location>
        <begin position="91"/>
        <end position="93"/>
    </location>
    <ligand>
        <name>L-histidine</name>
        <dbReference type="ChEBI" id="CHEBI:57595"/>
    </ligand>
</feature>
<dbReference type="InterPro" id="IPR015807">
    <property type="entry name" value="His-tRNA-ligase"/>
</dbReference>
<comment type="caution">
    <text evidence="9">The sequence shown here is derived from an EMBL/GenBank/DDBJ whole genome shotgun (WGS) entry which is preliminary data.</text>
</comment>
<dbReference type="PROSITE" id="PS50862">
    <property type="entry name" value="AA_TRNA_LIGASE_II"/>
    <property type="match status" value="1"/>
</dbReference>
<evidence type="ECO:0000256" key="1">
    <source>
        <dbReference type="ARBA" id="ARBA00008226"/>
    </source>
</evidence>
<keyword evidence="5" id="KW-0067">ATP-binding</keyword>
<dbReference type="InterPro" id="IPR006195">
    <property type="entry name" value="aa-tRNA-synth_II"/>
</dbReference>
<dbReference type="GO" id="GO:0004821">
    <property type="term" value="F:histidine-tRNA ligase activity"/>
    <property type="evidence" value="ECO:0007669"/>
    <property type="project" value="UniProtKB-UniRule"/>
</dbReference>
<dbReference type="InterPro" id="IPR004516">
    <property type="entry name" value="HisRS/HisZ"/>
</dbReference>
<evidence type="ECO:0000313" key="9">
    <source>
        <dbReference type="EMBL" id="OGZ11583.1"/>
    </source>
</evidence>
<evidence type="ECO:0000256" key="7">
    <source>
        <dbReference type="SAM" id="MobiDB-lite"/>
    </source>
</evidence>
<evidence type="ECO:0000256" key="5">
    <source>
        <dbReference type="HAMAP-Rule" id="MF_00127"/>
    </source>
</evidence>
<feature type="compositionally biased region" description="Basic and acidic residues" evidence="7">
    <location>
        <begin position="288"/>
        <end position="297"/>
    </location>
</feature>
<keyword evidence="5 9" id="KW-0436">Ligase</keyword>
<keyword evidence="2 5" id="KW-0547">Nucleotide-binding</keyword>
<evidence type="ECO:0000256" key="4">
    <source>
        <dbReference type="ARBA" id="ARBA00047639"/>
    </source>
</evidence>
<protein>
    <recommendedName>
        <fullName evidence="5">Histidine--tRNA ligase</fullName>
        <ecNumber evidence="5">6.1.1.21</ecNumber>
    </recommendedName>
    <alternativeName>
        <fullName evidence="5">Histidyl-tRNA synthetase</fullName>
        <shortName evidence="5">HisRS</shortName>
    </alternativeName>
</protein>
<keyword evidence="3 5" id="KW-0030">Aminoacyl-tRNA synthetase</keyword>
<dbReference type="EC" id="6.1.1.21" evidence="5"/>
<feature type="binding site" evidence="6">
    <location>
        <position position="267"/>
    </location>
    <ligand>
        <name>L-histidine</name>
        <dbReference type="ChEBI" id="CHEBI:57595"/>
    </ligand>
</feature>
<evidence type="ECO:0000256" key="3">
    <source>
        <dbReference type="ARBA" id="ARBA00023146"/>
    </source>
</evidence>
<evidence type="ECO:0000313" key="10">
    <source>
        <dbReference type="Proteomes" id="UP000178099"/>
    </source>
</evidence>
<dbReference type="Pfam" id="PF03129">
    <property type="entry name" value="HGTP_anticodon"/>
    <property type="match status" value="1"/>
</dbReference>
<feature type="binding site" evidence="6">
    <location>
        <position position="140"/>
    </location>
    <ligand>
        <name>L-histidine</name>
        <dbReference type="ChEBI" id="CHEBI:57595"/>
    </ligand>
</feature>
<dbReference type="GO" id="GO:0005524">
    <property type="term" value="F:ATP binding"/>
    <property type="evidence" value="ECO:0007669"/>
    <property type="project" value="UniProtKB-UniRule"/>
</dbReference>
<dbReference type="PIRSF" id="PIRSF001549">
    <property type="entry name" value="His-tRNA_synth"/>
    <property type="match status" value="1"/>
</dbReference>
<comment type="subunit">
    <text evidence="5">Homodimer.</text>
</comment>
<dbReference type="SUPFAM" id="SSF52954">
    <property type="entry name" value="Class II aaRS ABD-related"/>
    <property type="match status" value="1"/>
</dbReference>